<reference evidence="1 2" key="1">
    <citation type="submission" date="2020-06" db="EMBL/GenBank/DDBJ databases">
        <authorList>
            <person name="Li R."/>
            <person name="Bekaert M."/>
        </authorList>
    </citation>
    <scope>NUCLEOTIDE SEQUENCE [LARGE SCALE GENOMIC DNA]</scope>
    <source>
        <strain evidence="2">wild</strain>
    </source>
</reference>
<evidence type="ECO:0000313" key="2">
    <source>
        <dbReference type="Proteomes" id="UP000507470"/>
    </source>
</evidence>
<protein>
    <submittedName>
        <fullName evidence="1">Uncharacterized protein</fullName>
    </submittedName>
</protein>
<organism evidence="1 2">
    <name type="scientific">Mytilus coruscus</name>
    <name type="common">Sea mussel</name>
    <dbReference type="NCBI Taxonomy" id="42192"/>
    <lineage>
        <taxon>Eukaryota</taxon>
        <taxon>Metazoa</taxon>
        <taxon>Spiralia</taxon>
        <taxon>Lophotrochozoa</taxon>
        <taxon>Mollusca</taxon>
        <taxon>Bivalvia</taxon>
        <taxon>Autobranchia</taxon>
        <taxon>Pteriomorphia</taxon>
        <taxon>Mytilida</taxon>
        <taxon>Mytiloidea</taxon>
        <taxon>Mytilidae</taxon>
        <taxon>Mytilinae</taxon>
        <taxon>Mytilus</taxon>
    </lineage>
</organism>
<accession>A0A6J8DLU6</accession>
<proteinExistence type="predicted"/>
<keyword evidence="2" id="KW-1185">Reference proteome</keyword>
<sequence length="154" mass="17402">MNSKPIKVETRSQTVKDRIEEEVSAKLMGEYGVILRDSGAKSNDIDARKEKISVCETHNLPHDVDRTSGEYSKSKRYLKAMNHTGIVVFHVEDCLKEINNVENTDSAESLQSFKDHLQTSWAIITLKLIFLKTFSCGAITIIRLVSQMLWTSVA</sequence>
<dbReference type="EMBL" id="CACVKT020007637">
    <property type="protein sequence ID" value="CAC5409106.1"/>
    <property type="molecule type" value="Genomic_DNA"/>
</dbReference>
<gene>
    <name evidence="1" type="ORF">MCOR_42435</name>
</gene>
<evidence type="ECO:0000313" key="1">
    <source>
        <dbReference type="EMBL" id="CAC5409106.1"/>
    </source>
</evidence>
<name>A0A6J8DLU6_MYTCO</name>
<dbReference type="AlphaFoldDB" id="A0A6J8DLU6"/>
<dbReference type="Proteomes" id="UP000507470">
    <property type="component" value="Unassembled WGS sequence"/>
</dbReference>